<feature type="compositionally biased region" description="Low complexity" evidence="1">
    <location>
        <begin position="32"/>
        <end position="43"/>
    </location>
</feature>
<dbReference type="PANTHER" id="PTHR40430:SF1">
    <property type="entry name" value="T. BRUCEI SPP.-SPECIFIC PROTEIN"/>
    <property type="match status" value="1"/>
</dbReference>
<dbReference type="AlphaFoldDB" id="A0A7S0XDR3"/>
<gene>
    <name evidence="2" type="ORF">MANT1106_LOCUS17410</name>
</gene>
<feature type="region of interest" description="Disordered" evidence="1">
    <location>
        <begin position="1"/>
        <end position="70"/>
    </location>
</feature>
<name>A0A7S0XDR3_9CHLO</name>
<sequence length="408" mass="44454">MGDKEVEVELPAALRPAPAPAGDDAEGGGSAGAMAGEMAGAPPYVEDEGGSGGGGGFEGEDEEEEGPVRVLPRYAIPNITSILPEYSNAEQEYIQRTFAQGNYDLLHTLPADISAGEVNKFRKAHMEQARKMLLDNMPHAAGSIPKATNKHGLFQEFEYKPSPYSLSDDIQSRERLENEAARIAIACHDFRTGGAVFKSKYEDGFTEGVRYPHQANPYEAATDQILRHKWLEESKILAGPFVPSGTTNEALRTGAPTKMLARDIIQQVQRIICEDWEDVEVAIYVNEDEHWVVRFPLDAVDSDAGLVAYMNVLVRTNAVVVKYQLVRAVEHWNVRPGDGHVYFTLRPPWLKVGALQATYVLHPEERIFQGAGSSKEAETKEGSKADHAAGGAPGAGRKGSRGQGLESL</sequence>
<dbReference type="PANTHER" id="PTHR40430">
    <property type="entry name" value="T. BRUCEI SPP.-SPECIFIC PROTEIN"/>
    <property type="match status" value="1"/>
</dbReference>
<organism evidence="2">
    <name type="scientific">Mantoniella antarctica</name>
    <dbReference type="NCBI Taxonomy" id="81844"/>
    <lineage>
        <taxon>Eukaryota</taxon>
        <taxon>Viridiplantae</taxon>
        <taxon>Chlorophyta</taxon>
        <taxon>Mamiellophyceae</taxon>
        <taxon>Mamiellales</taxon>
        <taxon>Mamiellaceae</taxon>
        <taxon>Mantoniella</taxon>
    </lineage>
</organism>
<feature type="region of interest" description="Disordered" evidence="1">
    <location>
        <begin position="370"/>
        <end position="408"/>
    </location>
</feature>
<accession>A0A7S0XDR3</accession>
<feature type="compositionally biased region" description="Basic and acidic residues" evidence="1">
    <location>
        <begin position="375"/>
        <end position="387"/>
    </location>
</feature>
<dbReference type="EMBL" id="HBFC01029210">
    <property type="protein sequence ID" value="CAD8716691.1"/>
    <property type="molecule type" value="Transcribed_RNA"/>
</dbReference>
<reference evidence="2" key="1">
    <citation type="submission" date="2021-01" db="EMBL/GenBank/DDBJ databases">
        <authorList>
            <person name="Corre E."/>
            <person name="Pelletier E."/>
            <person name="Niang G."/>
            <person name="Scheremetjew M."/>
            <person name="Finn R."/>
            <person name="Kale V."/>
            <person name="Holt S."/>
            <person name="Cochrane G."/>
            <person name="Meng A."/>
            <person name="Brown T."/>
            <person name="Cohen L."/>
        </authorList>
    </citation>
    <scope>NUCLEOTIDE SEQUENCE</scope>
    <source>
        <strain evidence="2">SL-175</strain>
    </source>
</reference>
<evidence type="ECO:0000256" key="1">
    <source>
        <dbReference type="SAM" id="MobiDB-lite"/>
    </source>
</evidence>
<proteinExistence type="predicted"/>
<evidence type="ECO:0000313" key="2">
    <source>
        <dbReference type="EMBL" id="CAD8716691.1"/>
    </source>
</evidence>
<feature type="compositionally biased region" description="Low complexity" evidence="1">
    <location>
        <begin position="10"/>
        <end position="22"/>
    </location>
</feature>
<protein>
    <submittedName>
        <fullName evidence="2">Uncharacterized protein</fullName>
    </submittedName>
</protein>